<evidence type="ECO:0000256" key="6">
    <source>
        <dbReference type="SAM" id="MobiDB-lite"/>
    </source>
</evidence>
<feature type="transmembrane region" description="Helical" evidence="7">
    <location>
        <begin position="396"/>
        <end position="414"/>
    </location>
</feature>
<keyword evidence="5 7" id="KW-0472">Membrane</keyword>
<name>A0ABP5QE21_9MICO</name>
<evidence type="ECO:0000259" key="8">
    <source>
        <dbReference type="SMART" id="SM00849"/>
    </source>
</evidence>
<dbReference type="Proteomes" id="UP001500929">
    <property type="component" value="Unassembled WGS sequence"/>
</dbReference>
<feature type="transmembrane region" description="Helical" evidence="7">
    <location>
        <begin position="204"/>
        <end position="220"/>
    </location>
</feature>
<dbReference type="InterPro" id="IPR035681">
    <property type="entry name" value="ComA-like_MBL"/>
</dbReference>
<dbReference type="SMART" id="SM00849">
    <property type="entry name" value="Lactamase_B"/>
    <property type="match status" value="1"/>
</dbReference>
<feature type="transmembrane region" description="Helical" evidence="7">
    <location>
        <begin position="426"/>
        <end position="448"/>
    </location>
</feature>
<dbReference type="Pfam" id="PF00753">
    <property type="entry name" value="Lactamase_B"/>
    <property type="match status" value="1"/>
</dbReference>
<feature type="compositionally biased region" description="Polar residues" evidence="6">
    <location>
        <begin position="708"/>
        <end position="718"/>
    </location>
</feature>
<feature type="region of interest" description="Disordered" evidence="6">
    <location>
        <begin position="701"/>
        <end position="737"/>
    </location>
</feature>
<evidence type="ECO:0000256" key="2">
    <source>
        <dbReference type="ARBA" id="ARBA00022475"/>
    </source>
</evidence>
<keyword evidence="10" id="KW-1185">Reference proteome</keyword>
<feature type="transmembrane region" description="Helical" evidence="7">
    <location>
        <begin position="301"/>
        <end position="323"/>
    </location>
</feature>
<dbReference type="PANTHER" id="PTHR30619:SF1">
    <property type="entry name" value="RECOMBINATION PROTEIN 2"/>
    <property type="match status" value="1"/>
</dbReference>
<dbReference type="NCBIfam" id="TIGR00360">
    <property type="entry name" value="ComEC_N-term"/>
    <property type="match status" value="1"/>
</dbReference>
<comment type="caution">
    <text evidence="9">The sequence shown here is derived from an EMBL/GenBank/DDBJ whole genome shotgun (WGS) entry which is preliminary data.</text>
</comment>
<evidence type="ECO:0000256" key="7">
    <source>
        <dbReference type="SAM" id="Phobius"/>
    </source>
</evidence>
<dbReference type="Gene3D" id="3.60.15.10">
    <property type="entry name" value="Ribonuclease Z/Hydroxyacylglutathione hydrolase-like"/>
    <property type="match status" value="1"/>
</dbReference>
<dbReference type="InterPro" id="IPR052159">
    <property type="entry name" value="Competence_DNA_uptake"/>
</dbReference>
<keyword evidence="2" id="KW-1003">Cell membrane</keyword>
<gene>
    <name evidence="9" type="ORF">GCM10009851_17590</name>
</gene>
<dbReference type="Pfam" id="PF03772">
    <property type="entry name" value="Competence"/>
    <property type="match status" value="1"/>
</dbReference>
<evidence type="ECO:0000313" key="9">
    <source>
        <dbReference type="EMBL" id="GAA2233024.1"/>
    </source>
</evidence>
<evidence type="ECO:0000256" key="5">
    <source>
        <dbReference type="ARBA" id="ARBA00023136"/>
    </source>
</evidence>
<feature type="transmembrane region" description="Helical" evidence="7">
    <location>
        <begin position="335"/>
        <end position="357"/>
    </location>
</feature>
<dbReference type="PANTHER" id="PTHR30619">
    <property type="entry name" value="DNA INTERNALIZATION/COMPETENCE PROTEIN COMEC/REC2"/>
    <property type="match status" value="1"/>
</dbReference>
<feature type="transmembrane region" description="Helical" evidence="7">
    <location>
        <begin position="176"/>
        <end position="197"/>
    </location>
</feature>
<dbReference type="CDD" id="cd07731">
    <property type="entry name" value="ComA-like_MBL-fold"/>
    <property type="match status" value="1"/>
</dbReference>
<evidence type="ECO:0000256" key="3">
    <source>
        <dbReference type="ARBA" id="ARBA00022692"/>
    </source>
</evidence>
<feature type="region of interest" description="Disordered" evidence="6">
    <location>
        <begin position="772"/>
        <end position="818"/>
    </location>
</feature>
<comment type="subcellular location">
    <subcellularLocation>
        <location evidence="1">Cell membrane</location>
        <topology evidence="1">Multi-pass membrane protein</topology>
    </subcellularLocation>
</comment>
<reference evidence="10" key="1">
    <citation type="journal article" date="2019" name="Int. J. Syst. Evol. Microbiol.">
        <title>The Global Catalogue of Microorganisms (GCM) 10K type strain sequencing project: providing services to taxonomists for standard genome sequencing and annotation.</title>
        <authorList>
            <consortium name="The Broad Institute Genomics Platform"/>
            <consortium name="The Broad Institute Genome Sequencing Center for Infectious Disease"/>
            <person name="Wu L."/>
            <person name="Ma J."/>
        </authorList>
    </citation>
    <scope>NUCLEOTIDE SEQUENCE [LARGE SCALE GENOMIC DNA]</scope>
    <source>
        <strain evidence="10">JCM 16117</strain>
    </source>
</reference>
<accession>A0ABP5QE21</accession>
<dbReference type="EMBL" id="BAAAQY010000004">
    <property type="protein sequence ID" value="GAA2233024.1"/>
    <property type="molecule type" value="Genomic_DNA"/>
</dbReference>
<dbReference type="InterPro" id="IPR004477">
    <property type="entry name" value="ComEC_N"/>
</dbReference>
<evidence type="ECO:0000256" key="4">
    <source>
        <dbReference type="ARBA" id="ARBA00022989"/>
    </source>
</evidence>
<evidence type="ECO:0000313" key="10">
    <source>
        <dbReference type="Proteomes" id="UP001500929"/>
    </source>
</evidence>
<dbReference type="InterPro" id="IPR001279">
    <property type="entry name" value="Metallo-B-lactamas"/>
</dbReference>
<sequence length="866" mass="90193">MAVALPSRHPSDLLPEPGVRSGTAVLTVTGLPERASSTPFEVAGSPPRVLFDAELRSFTTGGRQHHLRSPVLVFASAAHPERLALGSEIRVAGRLTSTEPGDSREFLFFARGSPEIVASPPVWLSWADPVRSAFRDAVAGLPGDGRQLLIGLAIGDDRDVSDDLTEAMTVSGLTHLTAVSGANCAIVVGAVVLVGGALGLGRRLRAMLALSVLLMFVVLVTPEPSVLRAATMAVVVLIASLADRPAAGLPPLGASMLVLLVADPWLSRSAGFALSVLATAGLLLFTRPFAAVLARVLPRPLALALAVPIAAQLTCQPVLFLLAPQLTPYTLVANLLAEPAAALVSVLGLITCVLAVVSPRLAEVVVWLPWLPSAWIGAVARFCAGLPLAVLPVVDGLAAALVALALIPLVAFWLTAWRTRRGIVKVTLAAVVAVVVAVIGASAGGVIAQRGSIPHDWTFAACDIGQGDAVLVRDPPSGRVALVDTGPDPEPLAACLDTLAIDRLDLLVLTHYDRDHVGGLDAVLGRASTALVGPPDGSADERMLTALTDAGTEVVPASQDLVGDLGATGWQVLWPPSGTRLRGNDASVTVRFDAPGGVRSLFLGDLGEQAQDALLAQGEVTPVDVVKVAHHGSADQSERLYAALGARLGLISVGADNGYGHPTPSLLALLGRTATTPFRTDLSGLVVVTTHGHDLTVWTERDPATPESLGSVSMSPARTSPRPLRRVDAAPRYHPPTAPLSRPCPRYRARACRIRARVSALARVACARLSPRSPMSRPSPVLPPLHLPVSRRRPRTPASHFDFPTPTPPPRPTRPRLDLHSRRCGAVRGGVGRCGAGRGGAVRCGAGRCGAVRCGAGRGCRRRTVV</sequence>
<protein>
    <recommendedName>
        <fullName evidence="8">Metallo-beta-lactamase domain-containing protein</fullName>
    </recommendedName>
</protein>
<dbReference type="SUPFAM" id="SSF56281">
    <property type="entry name" value="Metallo-hydrolase/oxidoreductase"/>
    <property type="match status" value="1"/>
</dbReference>
<dbReference type="InterPro" id="IPR036866">
    <property type="entry name" value="RibonucZ/Hydroxyglut_hydro"/>
</dbReference>
<organism evidence="9 10">
    <name type="scientific">Herbiconiux moechotypicola</name>
    <dbReference type="NCBI Taxonomy" id="637393"/>
    <lineage>
        <taxon>Bacteria</taxon>
        <taxon>Bacillati</taxon>
        <taxon>Actinomycetota</taxon>
        <taxon>Actinomycetes</taxon>
        <taxon>Micrococcales</taxon>
        <taxon>Microbacteriaceae</taxon>
        <taxon>Herbiconiux</taxon>
    </lineage>
</organism>
<evidence type="ECO:0000256" key="1">
    <source>
        <dbReference type="ARBA" id="ARBA00004651"/>
    </source>
</evidence>
<proteinExistence type="predicted"/>
<keyword evidence="4 7" id="KW-1133">Transmembrane helix</keyword>
<feature type="transmembrane region" description="Helical" evidence="7">
    <location>
        <begin position="272"/>
        <end position="294"/>
    </location>
</feature>
<feature type="domain" description="Metallo-beta-lactamase" evidence="8">
    <location>
        <begin position="466"/>
        <end position="656"/>
    </location>
</feature>
<keyword evidence="3 7" id="KW-0812">Transmembrane</keyword>
<feature type="transmembrane region" description="Helical" evidence="7">
    <location>
        <begin position="364"/>
        <end position="390"/>
    </location>
</feature>